<accession>A0A7Y9DM91</accession>
<dbReference type="InterPro" id="IPR036188">
    <property type="entry name" value="FAD/NAD-bd_sf"/>
</dbReference>
<evidence type="ECO:0000313" key="4">
    <source>
        <dbReference type="Proteomes" id="UP000521922"/>
    </source>
</evidence>
<dbReference type="InterPro" id="IPR006076">
    <property type="entry name" value="FAD-dep_OxRdtase"/>
</dbReference>
<evidence type="ECO:0000313" key="3">
    <source>
        <dbReference type="EMBL" id="NYD23224.1"/>
    </source>
</evidence>
<dbReference type="SUPFAM" id="SSF51905">
    <property type="entry name" value="FAD/NAD(P)-binding domain"/>
    <property type="match status" value="1"/>
</dbReference>
<proteinExistence type="predicted"/>
<dbReference type="Pfam" id="PF01266">
    <property type="entry name" value="DAO"/>
    <property type="match status" value="1"/>
</dbReference>
<dbReference type="PANTHER" id="PTHR13847:SF285">
    <property type="entry name" value="FAD DEPENDENT OXIDOREDUCTASE DOMAIN-CONTAINING PROTEIN"/>
    <property type="match status" value="1"/>
</dbReference>
<sequence length="487" mass="52111">MSARTALRLPTPVPASPQDRSYWLDTTVPERGDELPALRGDTTARVAVVGGGLTGLWTAYRIVQAQPDADVVVLEAEFCGAGASGRNGGQVHSWCESLDRLEAVVGPREAVRLARASVEAIEELAALQDGGLDMDLRLDGWIWGASSRAQEGAWADALARSRAAGLDVYTELDADGMLARTGTATSYQGVVEERAGSLHPGKLVRGLRDLLLARGVRIHERTPVTEIGSGPRPVLRTPGGSVRAEKVLLATNAWAGAIPEINRFMYSVESQVVVTVPIPDRLDALGWKSGASICDSQRQVLYFQRTVDGRVLLGQGTGNPVFAGRLGARTNRNPPLAASAVAELHRLYPSLADVPIAYDWVGAIDCVATHVPVLGTLTDRPDVHYCVGWNGTALAQLPVVSRILASVLLGTDDEWGRSRLVGAPPVPVVREPVRFLGAQVVRAAIVRRNALERHDRRVDPLTRALTHLMPTPEAVPAPDEPGRTPAV</sequence>
<dbReference type="Gene3D" id="3.30.9.10">
    <property type="entry name" value="D-Amino Acid Oxidase, subunit A, domain 2"/>
    <property type="match status" value="1"/>
</dbReference>
<dbReference type="PANTHER" id="PTHR13847">
    <property type="entry name" value="SARCOSINE DEHYDROGENASE-RELATED"/>
    <property type="match status" value="1"/>
</dbReference>
<keyword evidence="4" id="KW-1185">Reference proteome</keyword>
<dbReference type="Proteomes" id="UP000521922">
    <property type="component" value="Unassembled WGS sequence"/>
</dbReference>
<dbReference type="Gene3D" id="3.50.50.60">
    <property type="entry name" value="FAD/NAD(P)-binding domain"/>
    <property type="match status" value="1"/>
</dbReference>
<dbReference type="EMBL" id="JACCBB010000001">
    <property type="protein sequence ID" value="NYD23224.1"/>
    <property type="molecule type" value="Genomic_DNA"/>
</dbReference>
<dbReference type="RefSeq" id="WP_179752777.1">
    <property type="nucleotide sequence ID" value="NZ_BAAAGN010000010.1"/>
</dbReference>
<comment type="caution">
    <text evidence="3">The sequence shown here is derived from an EMBL/GenBank/DDBJ whole genome shotgun (WGS) entry which is preliminary data.</text>
</comment>
<gene>
    <name evidence="3" type="ORF">BJ968_002764</name>
</gene>
<name>A0A7Y9DM91_9ACTN</name>
<feature type="region of interest" description="Disordered" evidence="1">
    <location>
        <begin position="463"/>
        <end position="487"/>
    </location>
</feature>
<reference evidence="3 4" key="1">
    <citation type="submission" date="2020-07" db="EMBL/GenBank/DDBJ databases">
        <title>Sequencing the genomes of 1000 actinobacteria strains.</title>
        <authorList>
            <person name="Klenk H.-P."/>
        </authorList>
    </citation>
    <scope>NUCLEOTIDE SEQUENCE [LARGE SCALE GENOMIC DNA]</scope>
    <source>
        <strain evidence="3 4">DSM 7487</strain>
    </source>
</reference>
<feature type="domain" description="FAD dependent oxidoreductase" evidence="2">
    <location>
        <begin position="45"/>
        <end position="405"/>
    </location>
</feature>
<organism evidence="3 4">
    <name type="scientific">Kineococcus aurantiacus</name>
    <dbReference type="NCBI Taxonomy" id="37633"/>
    <lineage>
        <taxon>Bacteria</taxon>
        <taxon>Bacillati</taxon>
        <taxon>Actinomycetota</taxon>
        <taxon>Actinomycetes</taxon>
        <taxon>Kineosporiales</taxon>
        <taxon>Kineosporiaceae</taxon>
        <taxon>Kineococcus</taxon>
    </lineage>
</organism>
<dbReference type="AlphaFoldDB" id="A0A7Y9DM91"/>
<evidence type="ECO:0000256" key="1">
    <source>
        <dbReference type="SAM" id="MobiDB-lite"/>
    </source>
</evidence>
<protein>
    <submittedName>
        <fullName evidence="3">Glycine/D-amino acid oxidase-like deaminating enzyme</fullName>
    </submittedName>
</protein>
<evidence type="ECO:0000259" key="2">
    <source>
        <dbReference type="Pfam" id="PF01266"/>
    </source>
</evidence>
<dbReference type="GO" id="GO:0005737">
    <property type="term" value="C:cytoplasm"/>
    <property type="evidence" value="ECO:0007669"/>
    <property type="project" value="TreeGrafter"/>
</dbReference>